<dbReference type="InterPro" id="IPR020588">
    <property type="entry name" value="RecA_ATP-bd"/>
</dbReference>
<evidence type="ECO:0000256" key="7">
    <source>
        <dbReference type="ARBA" id="ARBA00023236"/>
    </source>
</evidence>
<evidence type="ECO:0000256" key="6">
    <source>
        <dbReference type="ARBA" id="ARBA00023172"/>
    </source>
</evidence>
<dbReference type="InterPro" id="IPR020587">
    <property type="entry name" value="RecA_monomer-monomer_interface"/>
</dbReference>
<dbReference type="InterPro" id="IPR049261">
    <property type="entry name" value="RecA-like_C"/>
</dbReference>
<dbReference type="GO" id="GO:0005524">
    <property type="term" value="F:ATP binding"/>
    <property type="evidence" value="ECO:0007669"/>
    <property type="project" value="UniProtKB-UniRule"/>
</dbReference>
<comment type="caution">
    <text evidence="14">The sequence shown here is derived from an EMBL/GenBank/DDBJ whole genome shotgun (WGS) entry which is preliminary data.</text>
</comment>
<dbReference type="NCBIfam" id="TIGR02012">
    <property type="entry name" value="tigrfam_recA"/>
    <property type="match status" value="1"/>
</dbReference>
<dbReference type="Pfam" id="PF21096">
    <property type="entry name" value="RecA_C"/>
    <property type="match status" value="1"/>
</dbReference>
<keyword evidence="3 9" id="KW-0547">Nucleotide-binding</keyword>
<dbReference type="OrthoDB" id="9776733at2"/>
<dbReference type="InterPro" id="IPR020584">
    <property type="entry name" value="DNA_recomb/repair_RecA_CS"/>
</dbReference>
<organism evidence="14 15">
    <name type="scientific">Miniimonas arenae</name>
    <dbReference type="NCBI Taxonomy" id="676201"/>
    <lineage>
        <taxon>Bacteria</taxon>
        <taxon>Bacillati</taxon>
        <taxon>Actinomycetota</taxon>
        <taxon>Actinomycetes</taxon>
        <taxon>Micrococcales</taxon>
        <taxon>Beutenbergiaceae</taxon>
        <taxon>Miniimonas</taxon>
    </lineage>
</organism>
<dbReference type="HAMAP" id="MF_00268">
    <property type="entry name" value="RecA"/>
    <property type="match status" value="1"/>
</dbReference>
<keyword evidence="9 10" id="KW-0234">DNA repair</keyword>
<evidence type="ECO:0000256" key="1">
    <source>
        <dbReference type="ARBA" id="ARBA00009391"/>
    </source>
</evidence>
<dbReference type="PRINTS" id="PR00142">
    <property type="entry name" value="RECA"/>
</dbReference>
<evidence type="ECO:0000256" key="3">
    <source>
        <dbReference type="ARBA" id="ARBA00022741"/>
    </source>
</evidence>
<keyword evidence="5 9" id="KW-0238">DNA-binding</keyword>
<protein>
    <recommendedName>
        <fullName evidence="2 9">Protein RecA</fullName>
    </recommendedName>
    <alternativeName>
        <fullName evidence="8 9">Recombinase A</fullName>
    </alternativeName>
</protein>
<dbReference type="Gene3D" id="3.40.50.300">
    <property type="entry name" value="P-loop containing nucleotide triphosphate hydrolases"/>
    <property type="match status" value="1"/>
</dbReference>
<evidence type="ECO:0000256" key="9">
    <source>
        <dbReference type="HAMAP-Rule" id="MF_00268"/>
    </source>
</evidence>
<dbReference type="PANTHER" id="PTHR45900">
    <property type="entry name" value="RECA"/>
    <property type="match status" value="1"/>
</dbReference>
<evidence type="ECO:0000256" key="4">
    <source>
        <dbReference type="ARBA" id="ARBA00022840"/>
    </source>
</evidence>
<proteinExistence type="inferred from homology"/>
<evidence type="ECO:0000256" key="11">
    <source>
        <dbReference type="RuleBase" id="RU004527"/>
    </source>
</evidence>
<keyword evidence="9" id="KW-0963">Cytoplasm</keyword>
<dbReference type="AlphaFoldDB" id="A0A5C5BF84"/>
<dbReference type="InterPro" id="IPR027417">
    <property type="entry name" value="P-loop_NTPase"/>
</dbReference>
<dbReference type="GO" id="GO:0003684">
    <property type="term" value="F:damaged DNA binding"/>
    <property type="evidence" value="ECO:0007669"/>
    <property type="project" value="UniProtKB-UniRule"/>
</dbReference>
<dbReference type="GO" id="GO:0009432">
    <property type="term" value="P:SOS response"/>
    <property type="evidence" value="ECO:0007669"/>
    <property type="project" value="UniProtKB-UniRule"/>
</dbReference>
<evidence type="ECO:0000313" key="15">
    <source>
        <dbReference type="Proteomes" id="UP000313849"/>
    </source>
</evidence>
<dbReference type="EMBL" id="VENP01000001">
    <property type="protein sequence ID" value="TNU77279.1"/>
    <property type="molecule type" value="Genomic_DNA"/>
</dbReference>
<keyword evidence="4 9" id="KW-0067">ATP-binding</keyword>
<evidence type="ECO:0000259" key="12">
    <source>
        <dbReference type="PROSITE" id="PS50162"/>
    </source>
</evidence>
<dbReference type="InterPro" id="IPR013765">
    <property type="entry name" value="DNA_recomb/repair_RecA"/>
</dbReference>
<comment type="similarity">
    <text evidence="1 9 11">Belongs to the RecA family.</text>
</comment>
<sequence length="355" mass="37678">MPAQPGNRSGAPDKLKALEAALGQIERQFGKGSVMQLGDDTRPPVAVIPTSSIALDVALGIGGLPRGRIIEIYGPESSGKTTVALHAVANAQRLGGIAAFIDAEHALDPEYAKKLGVDTDSLYVSQPDTGEQALEIADSLIRSGALDVIVIDSVAALVPKAEIEGEMGDSHVGLQARLMSQALRKLTGALSSSGTTAIFINQLREKIGVFFGSPETTTGGKALKFYASVRLDVRRIETLKEGSEPVGNRTRVKVVKNKMAPPFKQAEFDILYGRGISREGGIIDMGVDEGIVRKSGAWYTYEGDQLGQGKENARKFLIDNPELANEIEQKIKTKLGIGVAVPDDASELDGAPVDF</sequence>
<dbReference type="GO" id="GO:0006310">
    <property type="term" value="P:DNA recombination"/>
    <property type="evidence" value="ECO:0007669"/>
    <property type="project" value="UniProtKB-UniRule"/>
</dbReference>
<evidence type="ECO:0000259" key="13">
    <source>
        <dbReference type="PROSITE" id="PS50163"/>
    </source>
</evidence>
<dbReference type="InterPro" id="IPR023400">
    <property type="entry name" value="RecA_C_sf"/>
</dbReference>
<evidence type="ECO:0000313" key="14">
    <source>
        <dbReference type="EMBL" id="TNU77279.1"/>
    </source>
</evidence>
<comment type="function">
    <text evidence="9">Can catalyze the hydrolysis of ATP in the presence of single-stranded DNA, the ATP-dependent uptake of single-stranded DNA by duplex DNA, and the ATP-dependent hybridization of homologous single-stranded DNAs. It interacts with LexA causing its activation and leading to its autocatalytic cleavage.</text>
</comment>
<dbReference type="PROSITE" id="PS50163">
    <property type="entry name" value="RECA_3"/>
    <property type="match status" value="1"/>
</dbReference>
<dbReference type="PANTHER" id="PTHR45900:SF1">
    <property type="entry name" value="MITOCHONDRIAL DNA REPAIR PROTEIN RECA HOMOLOG-RELATED"/>
    <property type="match status" value="1"/>
</dbReference>
<keyword evidence="9 11" id="KW-0227">DNA damage</keyword>
<evidence type="ECO:0000256" key="2">
    <source>
        <dbReference type="ARBA" id="ARBA00015553"/>
    </source>
</evidence>
<dbReference type="PROSITE" id="PS50162">
    <property type="entry name" value="RECA_2"/>
    <property type="match status" value="1"/>
</dbReference>
<keyword evidence="7 9" id="KW-0742">SOS response</keyword>
<evidence type="ECO:0000256" key="8">
    <source>
        <dbReference type="ARBA" id="ARBA00033319"/>
    </source>
</evidence>
<dbReference type="SMART" id="SM00382">
    <property type="entry name" value="AAA"/>
    <property type="match status" value="1"/>
</dbReference>
<dbReference type="PROSITE" id="PS00321">
    <property type="entry name" value="RECA_1"/>
    <property type="match status" value="1"/>
</dbReference>
<evidence type="ECO:0000256" key="5">
    <source>
        <dbReference type="ARBA" id="ARBA00023125"/>
    </source>
</evidence>
<dbReference type="Pfam" id="PF00154">
    <property type="entry name" value="RecA_N"/>
    <property type="match status" value="1"/>
</dbReference>
<feature type="binding site" evidence="9">
    <location>
        <begin position="74"/>
        <end position="81"/>
    </location>
    <ligand>
        <name>ATP</name>
        <dbReference type="ChEBI" id="CHEBI:30616"/>
    </ligand>
</feature>
<dbReference type="GO" id="GO:0140664">
    <property type="term" value="F:ATP-dependent DNA damage sensor activity"/>
    <property type="evidence" value="ECO:0007669"/>
    <property type="project" value="InterPro"/>
</dbReference>
<dbReference type="FunFam" id="3.40.50.300:FF:000087">
    <property type="entry name" value="Recombinase RecA"/>
    <property type="match status" value="1"/>
</dbReference>
<dbReference type="Proteomes" id="UP000313849">
    <property type="component" value="Unassembled WGS sequence"/>
</dbReference>
<name>A0A5C5BF84_9MICO</name>
<dbReference type="InterPro" id="IPR003593">
    <property type="entry name" value="AAA+_ATPase"/>
</dbReference>
<dbReference type="GO" id="GO:0006281">
    <property type="term" value="P:DNA repair"/>
    <property type="evidence" value="ECO:0007669"/>
    <property type="project" value="UniProtKB-UniRule"/>
</dbReference>
<gene>
    <name evidence="9 14" type="primary">recA</name>
    <name evidence="14" type="ORF">FH969_00455</name>
</gene>
<reference evidence="14 15" key="1">
    <citation type="submission" date="2019-06" db="EMBL/GenBank/DDBJ databases">
        <title>Draft genome sequence of Miniimonas arenae KCTC 19750T isolated from sea sand.</title>
        <authorList>
            <person name="Park S.-J."/>
        </authorList>
    </citation>
    <scope>NUCLEOTIDE SEQUENCE [LARGE SCALE GENOMIC DNA]</scope>
    <source>
        <strain evidence="14 15">KCTC 19750</strain>
    </source>
</reference>
<feature type="domain" description="RecA family profile 2" evidence="13">
    <location>
        <begin position="208"/>
        <end position="281"/>
    </location>
</feature>
<accession>A0A5C5BF84</accession>
<keyword evidence="6 9" id="KW-0233">DNA recombination</keyword>
<dbReference type="InterPro" id="IPR049428">
    <property type="entry name" value="RecA-like_N"/>
</dbReference>
<keyword evidence="15" id="KW-1185">Reference proteome</keyword>
<dbReference type="RefSeq" id="WP_108719660.1">
    <property type="nucleotide sequence ID" value="NZ_DAMDJA010000017.1"/>
</dbReference>
<feature type="domain" description="RecA family profile 1" evidence="12">
    <location>
        <begin position="44"/>
        <end position="203"/>
    </location>
</feature>
<dbReference type="SUPFAM" id="SSF52540">
    <property type="entry name" value="P-loop containing nucleoside triphosphate hydrolases"/>
    <property type="match status" value="1"/>
</dbReference>
<dbReference type="GO" id="GO:0005829">
    <property type="term" value="C:cytosol"/>
    <property type="evidence" value="ECO:0007669"/>
    <property type="project" value="TreeGrafter"/>
</dbReference>
<comment type="subcellular location">
    <subcellularLocation>
        <location evidence="9">Cytoplasm</location>
    </subcellularLocation>
</comment>
<dbReference type="CDD" id="cd00983">
    <property type="entry name" value="RecA"/>
    <property type="match status" value="1"/>
</dbReference>
<dbReference type="GO" id="GO:0003697">
    <property type="term" value="F:single-stranded DNA binding"/>
    <property type="evidence" value="ECO:0007669"/>
    <property type="project" value="UniProtKB-UniRule"/>
</dbReference>
<dbReference type="SUPFAM" id="SSF54752">
    <property type="entry name" value="RecA protein, C-terminal domain"/>
    <property type="match status" value="1"/>
</dbReference>
<evidence type="ECO:0000256" key="10">
    <source>
        <dbReference type="RuleBase" id="RU000526"/>
    </source>
</evidence>